<evidence type="ECO:0000256" key="4">
    <source>
        <dbReference type="ARBA" id="ARBA00023163"/>
    </source>
</evidence>
<evidence type="ECO:0008006" key="7">
    <source>
        <dbReference type="Google" id="ProtNLM"/>
    </source>
</evidence>
<evidence type="ECO:0000256" key="1">
    <source>
        <dbReference type="ARBA" id="ARBA00011046"/>
    </source>
</evidence>
<dbReference type="SUPFAM" id="SSF46785">
    <property type="entry name" value="Winged helix' DNA-binding domain"/>
    <property type="match status" value="1"/>
</dbReference>
<evidence type="ECO:0000313" key="6">
    <source>
        <dbReference type="Proteomes" id="UP000001476"/>
    </source>
</evidence>
<dbReference type="STRING" id="515620.EUBELI_01685"/>
<evidence type="ECO:0000256" key="2">
    <source>
        <dbReference type="ARBA" id="ARBA00023015"/>
    </source>
</evidence>
<keyword evidence="6" id="KW-1185">Reference proteome</keyword>
<dbReference type="GO" id="GO:0003677">
    <property type="term" value="F:DNA binding"/>
    <property type="evidence" value="ECO:0007669"/>
    <property type="project" value="UniProtKB-KW"/>
</dbReference>
<keyword evidence="4" id="KW-0804">Transcription</keyword>
<comment type="similarity">
    <text evidence="1">Belongs to the BlaI transcriptional regulatory family.</text>
</comment>
<evidence type="ECO:0000313" key="5">
    <source>
        <dbReference type="EMBL" id="ACR72676.1"/>
    </source>
</evidence>
<dbReference type="Gene3D" id="1.10.4040.10">
    <property type="entry name" value="Penicillinase repressor domain"/>
    <property type="match status" value="1"/>
</dbReference>
<dbReference type="RefSeq" id="WP_012739909.1">
    <property type="nucleotide sequence ID" value="NC_012778.1"/>
</dbReference>
<dbReference type="SMR" id="C4Z386"/>
<dbReference type="InterPro" id="IPR036388">
    <property type="entry name" value="WH-like_DNA-bd_sf"/>
</dbReference>
<dbReference type="eggNOG" id="COG3682">
    <property type="taxonomic scope" value="Bacteria"/>
</dbReference>
<sequence>MSRNHFNELSPCEALIMKLIWEAPQDIPVQELIDQLRDDYGKEYARTTVVTFVGKLKDKRFVDTYRKGKSAFIHPLRSEEEYRRQLLKEEADFWFNGKAVDMVASICESQKLEDDEIKRIKKILNGLNK</sequence>
<dbReference type="HOGENOM" id="CLU_119090_2_3_9"/>
<reference evidence="5 6" key="1">
    <citation type="journal article" date="2009" name="Proc. Natl. Acad. Sci. U.S.A.">
        <title>Characterizing a model human gut microbiota composed of members of its two dominant bacterial phyla.</title>
        <authorList>
            <person name="Mahowald M.A."/>
            <person name="Rey F.E."/>
            <person name="Seedorf H."/>
            <person name="Turnbaugh P.J."/>
            <person name="Fulton R.S."/>
            <person name="Wollam A."/>
            <person name="Shah N."/>
            <person name="Wang C."/>
            <person name="Magrini V."/>
            <person name="Wilson R.K."/>
            <person name="Cantarel B.L."/>
            <person name="Coutinho P.M."/>
            <person name="Henrissat B."/>
            <person name="Crock L.W."/>
            <person name="Russell A."/>
            <person name="Verberkmoes N.C."/>
            <person name="Hettich R.L."/>
            <person name="Gordon J.I."/>
        </authorList>
    </citation>
    <scope>NUCLEOTIDE SEQUENCE [LARGE SCALE GENOMIC DNA]</scope>
    <source>
        <strain evidence="6">ATCC 27750 / DSM 3376 / VPI C15-48 / C15-B4</strain>
    </source>
</reference>
<dbReference type="Proteomes" id="UP000001476">
    <property type="component" value="Chromosome"/>
</dbReference>
<dbReference type="GO" id="GO:0045892">
    <property type="term" value="P:negative regulation of DNA-templated transcription"/>
    <property type="evidence" value="ECO:0007669"/>
    <property type="project" value="InterPro"/>
</dbReference>
<dbReference type="InterPro" id="IPR005650">
    <property type="entry name" value="BlaI_family"/>
</dbReference>
<dbReference type="Pfam" id="PF03965">
    <property type="entry name" value="Penicillinase_R"/>
    <property type="match status" value="1"/>
</dbReference>
<dbReference type="Gene3D" id="1.10.10.10">
    <property type="entry name" value="Winged helix-like DNA-binding domain superfamily/Winged helix DNA-binding domain"/>
    <property type="match status" value="1"/>
</dbReference>
<protein>
    <recommendedName>
        <fullName evidence="7">BlaI/MecI/CopY family transcriptional regulator</fullName>
    </recommendedName>
</protein>
<gene>
    <name evidence="5" type="ordered locus">EUBELI_01685</name>
</gene>
<dbReference type="InterPro" id="IPR036390">
    <property type="entry name" value="WH_DNA-bd_sf"/>
</dbReference>
<name>C4Z386_LACE2</name>
<dbReference type="GeneID" id="41356352"/>
<dbReference type="KEGG" id="eel:EUBELI_01685"/>
<accession>C4Z386</accession>
<keyword evidence="2" id="KW-0805">Transcription regulation</keyword>
<dbReference type="EMBL" id="CP001104">
    <property type="protein sequence ID" value="ACR72676.1"/>
    <property type="molecule type" value="Genomic_DNA"/>
</dbReference>
<dbReference type="AlphaFoldDB" id="C4Z386"/>
<keyword evidence="3" id="KW-0238">DNA-binding</keyword>
<dbReference type="PIRSF" id="PIRSF019455">
    <property type="entry name" value="CopR_AtkY"/>
    <property type="match status" value="1"/>
</dbReference>
<proteinExistence type="inferred from homology"/>
<organism evidence="5 6">
    <name type="scientific">Lachnospira eligens (strain ATCC 27750 / DSM 3376 / VPI C15-48 / C15-B4)</name>
    <name type="common">Eubacterium eligens</name>
    <dbReference type="NCBI Taxonomy" id="515620"/>
    <lineage>
        <taxon>Bacteria</taxon>
        <taxon>Bacillati</taxon>
        <taxon>Bacillota</taxon>
        <taxon>Clostridia</taxon>
        <taxon>Lachnospirales</taxon>
        <taxon>Lachnospiraceae</taxon>
        <taxon>Lachnospira</taxon>
    </lineage>
</organism>
<evidence type="ECO:0000256" key="3">
    <source>
        <dbReference type="ARBA" id="ARBA00023125"/>
    </source>
</evidence>